<evidence type="ECO:0000256" key="2">
    <source>
        <dbReference type="ARBA" id="ARBA00022490"/>
    </source>
</evidence>
<comment type="function">
    <text evidence="6">Bidirectionally degrades single-stranded DNA into large acid-insoluble oligonucleotides, which are then degraded further into small acid-soluble oligonucleotides.</text>
</comment>
<sequence length="74" mass="8586">MSNVKYNQEEKTLEEAFGELNGMIEKLEDSQVSLENSFQIYQEGMKLLKYCNDKIDTVEKKMLVINEDGGLDEF</sequence>
<comment type="catalytic activity">
    <reaction evidence="6">
        <text>Exonucleolytic cleavage in either 5'- to 3'- or 3'- to 5'-direction to yield nucleoside 5'-phosphates.</text>
        <dbReference type="EC" id="3.1.11.6"/>
    </reaction>
</comment>
<dbReference type="NCBIfam" id="TIGR01280">
    <property type="entry name" value="xseB"/>
    <property type="match status" value="1"/>
</dbReference>
<comment type="subunit">
    <text evidence="6">Heterooligomer composed of large and small subunits.</text>
</comment>
<comment type="subcellular location">
    <subcellularLocation>
        <location evidence="6">Cytoplasm</location>
    </subcellularLocation>
</comment>
<protein>
    <recommendedName>
        <fullName evidence="6">Exodeoxyribonuclease 7 small subunit</fullName>
        <ecNumber evidence="6">3.1.11.6</ecNumber>
    </recommendedName>
    <alternativeName>
        <fullName evidence="6">Exodeoxyribonuclease VII small subunit</fullName>
        <shortName evidence="6">Exonuclease VII small subunit</shortName>
    </alternativeName>
</protein>
<dbReference type="SUPFAM" id="SSF116842">
    <property type="entry name" value="XseB-like"/>
    <property type="match status" value="1"/>
</dbReference>
<organism evidence="7 8">
    <name type="scientific">Diplocloster modestus</name>
    <dbReference type="NCBI Taxonomy" id="2850322"/>
    <lineage>
        <taxon>Bacteria</taxon>
        <taxon>Bacillati</taxon>
        <taxon>Bacillota</taxon>
        <taxon>Clostridia</taxon>
        <taxon>Lachnospirales</taxon>
        <taxon>Lachnospiraceae</taxon>
        <taxon>Diplocloster</taxon>
    </lineage>
</organism>
<reference evidence="7 8" key="1">
    <citation type="submission" date="2021-06" db="EMBL/GenBank/DDBJ databases">
        <title>Description of novel taxa of the family Lachnospiraceae.</title>
        <authorList>
            <person name="Chaplin A.V."/>
            <person name="Sokolova S.R."/>
            <person name="Pikina A.P."/>
            <person name="Korzhanova M."/>
            <person name="Belova V."/>
            <person name="Korostin D."/>
            <person name="Efimov B.A."/>
        </authorList>
    </citation>
    <scope>NUCLEOTIDE SEQUENCE [LARGE SCALE GENOMIC DNA]</scope>
    <source>
        <strain evidence="7 8">ASD4241</strain>
    </source>
</reference>
<evidence type="ECO:0000256" key="6">
    <source>
        <dbReference type="HAMAP-Rule" id="MF_00337"/>
    </source>
</evidence>
<dbReference type="PANTHER" id="PTHR34137">
    <property type="entry name" value="EXODEOXYRIBONUCLEASE 7 SMALL SUBUNIT"/>
    <property type="match status" value="1"/>
</dbReference>
<evidence type="ECO:0000256" key="4">
    <source>
        <dbReference type="ARBA" id="ARBA00022801"/>
    </source>
</evidence>
<comment type="caution">
    <text evidence="7">The sequence shown here is derived from an EMBL/GenBank/DDBJ whole genome shotgun (WGS) entry which is preliminary data.</text>
</comment>
<evidence type="ECO:0000256" key="1">
    <source>
        <dbReference type="ARBA" id="ARBA00009998"/>
    </source>
</evidence>
<keyword evidence="4 6" id="KW-0378">Hydrolase</keyword>
<evidence type="ECO:0000313" key="7">
    <source>
        <dbReference type="EMBL" id="MBU9725067.1"/>
    </source>
</evidence>
<dbReference type="GO" id="GO:0008855">
    <property type="term" value="F:exodeoxyribonuclease VII activity"/>
    <property type="evidence" value="ECO:0007669"/>
    <property type="project" value="UniProtKB-EC"/>
</dbReference>
<keyword evidence="5 6" id="KW-0269">Exonuclease</keyword>
<gene>
    <name evidence="6 7" type="primary">xseB</name>
    <name evidence="7" type="ORF">KTH90_03475</name>
</gene>
<evidence type="ECO:0000256" key="3">
    <source>
        <dbReference type="ARBA" id="ARBA00022722"/>
    </source>
</evidence>
<dbReference type="PANTHER" id="PTHR34137:SF1">
    <property type="entry name" value="EXODEOXYRIBONUCLEASE 7 SMALL SUBUNIT"/>
    <property type="match status" value="1"/>
</dbReference>
<dbReference type="HAMAP" id="MF_00337">
    <property type="entry name" value="Exonuc_7_S"/>
    <property type="match status" value="1"/>
</dbReference>
<keyword evidence="8" id="KW-1185">Reference proteome</keyword>
<dbReference type="EC" id="3.1.11.6" evidence="6"/>
<comment type="similarity">
    <text evidence="1 6">Belongs to the XseB family.</text>
</comment>
<evidence type="ECO:0000313" key="8">
    <source>
        <dbReference type="Proteomes" id="UP001314681"/>
    </source>
</evidence>
<dbReference type="Proteomes" id="UP001314681">
    <property type="component" value="Unassembled WGS sequence"/>
</dbReference>
<dbReference type="EMBL" id="JAHQCX010000002">
    <property type="protein sequence ID" value="MBU9725067.1"/>
    <property type="molecule type" value="Genomic_DNA"/>
</dbReference>
<proteinExistence type="inferred from homology"/>
<name>A0ABS6K3I8_9FIRM</name>
<dbReference type="Gene3D" id="1.10.287.1040">
    <property type="entry name" value="Exonuclease VII, small subunit"/>
    <property type="match status" value="1"/>
</dbReference>
<keyword evidence="2 6" id="KW-0963">Cytoplasm</keyword>
<dbReference type="InterPro" id="IPR037004">
    <property type="entry name" value="Exonuc_VII_ssu_sf"/>
</dbReference>
<dbReference type="InterPro" id="IPR003761">
    <property type="entry name" value="Exonuc_VII_S"/>
</dbReference>
<evidence type="ECO:0000256" key="5">
    <source>
        <dbReference type="ARBA" id="ARBA00022839"/>
    </source>
</evidence>
<keyword evidence="3 6" id="KW-0540">Nuclease</keyword>
<accession>A0ABS6K3I8</accession>
<dbReference type="RefSeq" id="WP_158349746.1">
    <property type="nucleotide sequence ID" value="NZ_JAHQCX010000002.1"/>
</dbReference>
<dbReference type="Pfam" id="PF02609">
    <property type="entry name" value="Exonuc_VII_S"/>
    <property type="match status" value="1"/>
</dbReference>